<protein>
    <submittedName>
        <fullName evidence="2">Uncharacterized protein</fullName>
    </submittedName>
</protein>
<organism evidence="2 3">
    <name type="scientific">Athelia psychrophila</name>
    <dbReference type="NCBI Taxonomy" id="1759441"/>
    <lineage>
        <taxon>Eukaryota</taxon>
        <taxon>Fungi</taxon>
        <taxon>Dikarya</taxon>
        <taxon>Basidiomycota</taxon>
        <taxon>Agaricomycotina</taxon>
        <taxon>Agaricomycetes</taxon>
        <taxon>Agaricomycetidae</taxon>
        <taxon>Atheliales</taxon>
        <taxon>Atheliaceae</taxon>
        <taxon>Athelia</taxon>
    </lineage>
</organism>
<dbReference type="EMBL" id="KV417696">
    <property type="protein sequence ID" value="KZP09624.1"/>
    <property type="molecule type" value="Genomic_DNA"/>
</dbReference>
<dbReference type="Proteomes" id="UP000076532">
    <property type="component" value="Unassembled WGS sequence"/>
</dbReference>
<proteinExistence type="predicted"/>
<feature type="region of interest" description="Disordered" evidence="1">
    <location>
        <begin position="259"/>
        <end position="287"/>
    </location>
</feature>
<evidence type="ECO:0000313" key="3">
    <source>
        <dbReference type="Proteomes" id="UP000076532"/>
    </source>
</evidence>
<dbReference type="AlphaFoldDB" id="A0A165YJH8"/>
<gene>
    <name evidence="2" type="ORF">FIBSPDRAFT_900378</name>
</gene>
<evidence type="ECO:0000313" key="2">
    <source>
        <dbReference type="EMBL" id="KZP09624.1"/>
    </source>
</evidence>
<evidence type="ECO:0000256" key="1">
    <source>
        <dbReference type="SAM" id="MobiDB-lite"/>
    </source>
</evidence>
<reference evidence="2 3" key="1">
    <citation type="journal article" date="2016" name="Mol. Biol. Evol.">
        <title>Comparative Genomics of Early-Diverging Mushroom-Forming Fungi Provides Insights into the Origins of Lignocellulose Decay Capabilities.</title>
        <authorList>
            <person name="Nagy L.G."/>
            <person name="Riley R."/>
            <person name="Tritt A."/>
            <person name="Adam C."/>
            <person name="Daum C."/>
            <person name="Floudas D."/>
            <person name="Sun H."/>
            <person name="Yadav J.S."/>
            <person name="Pangilinan J."/>
            <person name="Larsson K.H."/>
            <person name="Matsuura K."/>
            <person name="Barry K."/>
            <person name="Labutti K."/>
            <person name="Kuo R."/>
            <person name="Ohm R.A."/>
            <person name="Bhattacharya S.S."/>
            <person name="Shirouzu T."/>
            <person name="Yoshinaga Y."/>
            <person name="Martin F.M."/>
            <person name="Grigoriev I.V."/>
            <person name="Hibbett D.S."/>
        </authorList>
    </citation>
    <scope>NUCLEOTIDE SEQUENCE [LARGE SCALE GENOMIC DNA]</scope>
    <source>
        <strain evidence="2 3">CBS 109695</strain>
    </source>
</reference>
<feature type="compositionally biased region" description="Low complexity" evidence="1">
    <location>
        <begin position="268"/>
        <end position="280"/>
    </location>
</feature>
<sequence length="440" mass="49870">MSTSSNDYIDFFARAKNLFPLWPHDAVSEVHTSIMATAEAGFAVSIPKVGKDKKKGKGKKTKKNMDVQLLSTLDNDKEAVLASFPHRYAGALSVIVSKWNYYFRVYEALREIEVEPESDKEKWKGNLLDYWGRTVLFIERVLEVAIHVTCHVLRLFMAQEAIDTVHTPSKTSKYQMAEDDETDLFRTHAAILSWQNEDKTLGAHLWLTAFDWAVICEAAEHMIAMGRPEGMKPFRPTAAEVKKAKELWTEISDAQTADVNRLRREMSSKSTTSGSSSRHSPPATPGQSALTDVAVLQGVVTLCDAPQEVVQVEFWTIFINFMCAQRAEDPSHVLLGNWSTTEQGVCATEDVQKFVESIIGWLRTGSLPVSVLQLLKRYFSDEDPYTRTDLREAVKQLLMQTLMQTQTQTQMQTQMQTQTQTLTQTQGKCRLYYQKVYDIS</sequence>
<keyword evidence="3" id="KW-1185">Reference proteome</keyword>
<name>A0A165YJH8_9AGAM</name>
<accession>A0A165YJH8</accession>